<feature type="non-terminal residue" evidence="1">
    <location>
        <position position="110"/>
    </location>
</feature>
<accession>A0AAD7DWL4</accession>
<reference evidence="1" key="1">
    <citation type="submission" date="2023-03" db="EMBL/GenBank/DDBJ databases">
        <title>Massive genome expansion in bonnet fungi (Mycena s.s.) driven by repeated elements and novel gene families across ecological guilds.</title>
        <authorList>
            <consortium name="Lawrence Berkeley National Laboratory"/>
            <person name="Harder C.B."/>
            <person name="Miyauchi S."/>
            <person name="Viragh M."/>
            <person name="Kuo A."/>
            <person name="Thoen E."/>
            <person name="Andreopoulos B."/>
            <person name="Lu D."/>
            <person name="Skrede I."/>
            <person name="Drula E."/>
            <person name="Henrissat B."/>
            <person name="Morin E."/>
            <person name="Kohler A."/>
            <person name="Barry K."/>
            <person name="LaButti K."/>
            <person name="Morin E."/>
            <person name="Salamov A."/>
            <person name="Lipzen A."/>
            <person name="Mereny Z."/>
            <person name="Hegedus B."/>
            <person name="Baldrian P."/>
            <person name="Stursova M."/>
            <person name="Weitz H."/>
            <person name="Taylor A."/>
            <person name="Grigoriev I.V."/>
            <person name="Nagy L.G."/>
            <person name="Martin F."/>
            <person name="Kauserud H."/>
        </authorList>
    </citation>
    <scope>NUCLEOTIDE SEQUENCE</scope>
    <source>
        <strain evidence="1">CBHHK067</strain>
    </source>
</reference>
<keyword evidence="2" id="KW-1185">Reference proteome</keyword>
<gene>
    <name evidence="1" type="ORF">B0H17DRAFT_850891</name>
</gene>
<dbReference type="AlphaFoldDB" id="A0AAD7DWL4"/>
<dbReference type="Proteomes" id="UP001221757">
    <property type="component" value="Unassembled WGS sequence"/>
</dbReference>
<evidence type="ECO:0000313" key="2">
    <source>
        <dbReference type="Proteomes" id="UP001221757"/>
    </source>
</evidence>
<comment type="caution">
    <text evidence="1">The sequence shown here is derived from an EMBL/GenBank/DDBJ whole genome shotgun (WGS) entry which is preliminary data.</text>
</comment>
<organism evidence="1 2">
    <name type="scientific">Mycena rosella</name>
    <name type="common">Pink bonnet</name>
    <name type="synonym">Agaricus rosellus</name>
    <dbReference type="NCBI Taxonomy" id="1033263"/>
    <lineage>
        <taxon>Eukaryota</taxon>
        <taxon>Fungi</taxon>
        <taxon>Dikarya</taxon>
        <taxon>Basidiomycota</taxon>
        <taxon>Agaricomycotina</taxon>
        <taxon>Agaricomycetes</taxon>
        <taxon>Agaricomycetidae</taxon>
        <taxon>Agaricales</taxon>
        <taxon>Marasmiineae</taxon>
        <taxon>Mycenaceae</taxon>
        <taxon>Mycena</taxon>
    </lineage>
</organism>
<dbReference type="EMBL" id="JARKIE010000022">
    <property type="protein sequence ID" value="KAJ7699665.1"/>
    <property type="molecule type" value="Genomic_DNA"/>
</dbReference>
<sequence>SKLKAVSFSALEQSMAHDRAFTRFHVKFGDFISDFLPAYGYNLPGRKRLKSDTQTTMIMAFPPSLTMSSSLSTWTSTEYYLRCNPKFHGHPRYNAVLVKTATEPLFAQLI</sequence>
<protein>
    <submittedName>
        <fullName evidence="1">Uncharacterized protein</fullName>
    </submittedName>
</protein>
<name>A0AAD7DWL4_MYCRO</name>
<evidence type="ECO:0000313" key="1">
    <source>
        <dbReference type="EMBL" id="KAJ7699665.1"/>
    </source>
</evidence>
<feature type="non-terminal residue" evidence="1">
    <location>
        <position position="1"/>
    </location>
</feature>
<proteinExistence type="predicted"/>